<keyword evidence="2" id="KW-0963">Cytoplasm</keyword>
<dbReference type="SMART" id="SM00033">
    <property type="entry name" value="CH"/>
    <property type="match status" value="1"/>
</dbReference>
<gene>
    <name evidence="9" type="primary">LOC107071183</name>
</gene>
<feature type="region of interest" description="Disordered" evidence="5">
    <location>
        <begin position="326"/>
        <end position="346"/>
    </location>
</feature>
<dbReference type="InterPro" id="IPR036534">
    <property type="entry name" value="GAR_dom_sf"/>
</dbReference>
<keyword evidence="3" id="KW-0206">Cytoskeleton</keyword>
<feature type="compositionally biased region" description="Low complexity" evidence="5">
    <location>
        <begin position="731"/>
        <end position="745"/>
    </location>
</feature>
<comment type="subcellular location">
    <subcellularLocation>
        <location evidence="1">Cytoplasm</location>
        <location evidence="1">Cytoskeleton</location>
    </subcellularLocation>
</comment>
<feature type="region of interest" description="Disordered" evidence="5">
    <location>
        <begin position="583"/>
        <end position="898"/>
    </location>
</feature>
<dbReference type="SUPFAM" id="SSF47576">
    <property type="entry name" value="Calponin-homology domain, CH-domain"/>
    <property type="match status" value="1"/>
</dbReference>
<sequence length="1002" mass="110660">MSVLLEARPYRPFKSSEEYLVAMKEDLAEWLNALYPELRINVDNFMDRLDTGVALCKHANNVRKSAAEYVARRQARKISMTRSITSSLALPMSQLSDVAFLPNAKAGTFFARDNVSNFIGWCRNSLGIIECLLFETDDLIMRKNERHVILCLLEVARRGAKFGMLAPMLVQMERQIDREIAAENKAANGTQTNGHSNEDSDDEYADMHQEEPCLIYGPQPQIVTNDLKSLDEMVRDLVERCTCPTQFPMIRVSEGKYRIGDTKVLIFVRILRSHVMVRVGGGWDTLSHYLDKHDPCRCRTSHRSMISAKLIQKAGGSFDLGSAQVHYERSPPRTRRSSASSVGSCAGTTLQNQQSAAAAATSAPTSTATATTATAAGTLGQLHAPRSVSNNRSRSPTPQQTNKHQHYYHHHQQQQQQQQHHHHHHHQQLGEDQQKKINRSRSPTPQRKFFNSPTHHQQVTTTTPEYSGKQRSRSPTPKVTLGSRSPTPKVDSHQHVKIPPYSVVDSPKKIFNDDYRTSVHQFQTKHSSQDPKRELHQEIKAKVPLSEEFAKRYVVDGGVARRAVEKDDTPKYEATIYNYKCREDSNSRSPTPSPPAIKEEPALESFTKDNNTNNNSTITTTTTNTTTTSSNVHYAKSLHGDGEHSDNCSEVSDEGYRSLGAVQPPPPPPPPTTTTTTTTANGNSAPNAQSSSPTVADSQKQPTKMEHEERSCVETESIETGLRKIRIGPGSPLRASPARSVASSSGDRTPRAGSVIRENSNVSRTSSGSRTPRESNSSPEGSPLKRTTIRNSLRKPPTGSLSKASALPKSSQLSTSGSNTWNGRQARQRPSLQSDTFLNPQGSATCATTPSFSRKSTVRQSLPRPASNGGGVQYDRNGRRIKQSTTTQGGGCSLQSSPTKVANPLLEQILQKVGHLRDDREVVQKLQDLLRDYQVNSHSENDPTLEFTRAWIDGNGTVVLPQDSQIVASPRKDPKAASERGGFSRIPAPIYKRPMSVASDSV</sequence>
<dbReference type="CDD" id="cd21268">
    <property type="entry name" value="CH_GAS2L1_2"/>
    <property type="match status" value="1"/>
</dbReference>
<feature type="compositionally biased region" description="Polar residues" evidence="5">
    <location>
        <begin position="883"/>
        <end position="898"/>
    </location>
</feature>
<dbReference type="Gene3D" id="3.30.920.20">
    <property type="entry name" value="Gas2-like domain"/>
    <property type="match status" value="1"/>
</dbReference>
<evidence type="ECO:0000256" key="3">
    <source>
        <dbReference type="ARBA" id="ARBA00023212"/>
    </source>
</evidence>
<dbReference type="InterPro" id="IPR036872">
    <property type="entry name" value="CH_dom_sf"/>
</dbReference>
<dbReference type="Pfam" id="PF02187">
    <property type="entry name" value="GAS2"/>
    <property type="match status" value="1"/>
</dbReference>
<evidence type="ECO:0000256" key="5">
    <source>
        <dbReference type="SAM" id="MobiDB-lite"/>
    </source>
</evidence>
<feature type="compositionally biased region" description="Pro residues" evidence="5">
    <location>
        <begin position="663"/>
        <end position="672"/>
    </location>
</feature>
<keyword evidence="8" id="KW-1185">Reference proteome</keyword>
<proteinExistence type="inferred from homology"/>
<feature type="region of interest" description="Disordered" evidence="5">
    <location>
        <begin position="376"/>
        <end position="498"/>
    </location>
</feature>
<feature type="region of interest" description="Disordered" evidence="5">
    <location>
        <begin position="967"/>
        <end position="989"/>
    </location>
</feature>
<dbReference type="Pfam" id="PF00307">
    <property type="entry name" value="CH"/>
    <property type="match status" value="1"/>
</dbReference>
<feature type="domain" description="GAR" evidence="7">
    <location>
        <begin position="225"/>
        <end position="297"/>
    </location>
</feature>
<evidence type="ECO:0000256" key="2">
    <source>
        <dbReference type="ARBA" id="ARBA00022490"/>
    </source>
</evidence>
<evidence type="ECO:0000313" key="9">
    <source>
        <dbReference type="RefSeq" id="XP_015185439.1"/>
    </source>
</evidence>
<evidence type="ECO:0000256" key="4">
    <source>
        <dbReference type="ARBA" id="ARBA00038441"/>
    </source>
</evidence>
<feature type="region of interest" description="Disordered" evidence="5">
    <location>
        <begin position="184"/>
        <end position="203"/>
    </location>
</feature>
<name>A0ABM1IZ02_POLDO</name>
<feature type="compositionally biased region" description="Low complexity" evidence="5">
    <location>
        <begin position="453"/>
        <end position="464"/>
    </location>
</feature>
<feature type="compositionally biased region" description="Polar residues" evidence="5">
    <location>
        <begin position="473"/>
        <end position="486"/>
    </location>
</feature>
<dbReference type="GeneID" id="107071183"/>
<comment type="similarity">
    <text evidence="4">Belongs to the GAS2 family.</text>
</comment>
<dbReference type="Proteomes" id="UP000694924">
    <property type="component" value="Unplaced"/>
</dbReference>
<feature type="compositionally biased region" description="Low complexity" evidence="5">
    <location>
        <begin position="386"/>
        <end position="395"/>
    </location>
</feature>
<dbReference type="InterPro" id="IPR003108">
    <property type="entry name" value="GAR_dom"/>
</dbReference>
<feature type="compositionally biased region" description="Polar residues" evidence="5">
    <location>
        <begin position="815"/>
        <end position="860"/>
    </location>
</feature>
<dbReference type="SUPFAM" id="SSF143575">
    <property type="entry name" value="GAS2 domain-like"/>
    <property type="match status" value="1"/>
</dbReference>
<feature type="compositionally biased region" description="Polar residues" evidence="5">
    <location>
        <begin position="680"/>
        <end position="702"/>
    </location>
</feature>
<dbReference type="PROSITE" id="PS51460">
    <property type="entry name" value="GAR"/>
    <property type="match status" value="1"/>
</dbReference>
<accession>A0ABM1IZ02</accession>
<dbReference type="PROSITE" id="PS50021">
    <property type="entry name" value="CH"/>
    <property type="match status" value="1"/>
</dbReference>
<feature type="compositionally biased region" description="Polar residues" evidence="5">
    <location>
        <begin position="757"/>
        <end position="780"/>
    </location>
</feature>
<dbReference type="InterPro" id="IPR001715">
    <property type="entry name" value="CH_dom"/>
</dbReference>
<feature type="compositionally biased region" description="Basic residues" evidence="5">
    <location>
        <begin position="403"/>
        <end position="412"/>
    </location>
</feature>
<feature type="compositionally biased region" description="Basic and acidic residues" evidence="5">
    <location>
        <begin position="638"/>
        <end position="647"/>
    </location>
</feature>
<dbReference type="RefSeq" id="XP_015185439.1">
    <property type="nucleotide sequence ID" value="XM_015329953.1"/>
</dbReference>
<reference evidence="9" key="1">
    <citation type="submission" date="2025-08" db="UniProtKB">
        <authorList>
            <consortium name="RefSeq"/>
        </authorList>
    </citation>
    <scope>IDENTIFICATION</scope>
    <source>
        <tissue evidence="9">Whole body</tissue>
    </source>
</reference>
<dbReference type="Gene3D" id="1.10.418.10">
    <property type="entry name" value="Calponin-like domain"/>
    <property type="match status" value="1"/>
</dbReference>
<evidence type="ECO:0000313" key="8">
    <source>
        <dbReference type="Proteomes" id="UP000694924"/>
    </source>
</evidence>
<feature type="compositionally biased region" description="Low complexity" evidence="5">
    <location>
        <begin position="800"/>
        <end position="814"/>
    </location>
</feature>
<organism evidence="8 9">
    <name type="scientific">Polistes dominula</name>
    <name type="common">European paper wasp</name>
    <name type="synonym">Vespa dominula</name>
    <dbReference type="NCBI Taxonomy" id="743375"/>
    <lineage>
        <taxon>Eukaryota</taxon>
        <taxon>Metazoa</taxon>
        <taxon>Ecdysozoa</taxon>
        <taxon>Arthropoda</taxon>
        <taxon>Hexapoda</taxon>
        <taxon>Insecta</taxon>
        <taxon>Pterygota</taxon>
        <taxon>Neoptera</taxon>
        <taxon>Endopterygota</taxon>
        <taxon>Hymenoptera</taxon>
        <taxon>Apocrita</taxon>
        <taxon>Aculeata</taxon>
        <taxon>Vespoidea</taxon>
        <taxon>Vespidae</taxon>
        <taxon>Polistinae</taxon>
        <taxon>Polistini</taxon>
        <taxon>Polistes</taxon>
    </lineage>
</organism>
<dbReference type="PANTHER" id="PTHR46756">
    <property type="entry name" value="TRANSGELIN"/>
    <property type="match status" value="1"/>
</dbReference>
<feature type="compositionally biased region" description="Polar residues" evidence="5">
    <location>
        <begin position="440"/>
        <end position="452"/>
    </location>
</feature>
<feature type="compositionally biased region" description="Low complexity" evidence="5">
    <location>
        <begin position="610"/>
        <end position="631"/>
    </location>
</feature>
<dbReference type="SMART" id="SM00243">
    <property type="entry name" value="GAS2"/>
    <property type="match status" value="1"/>
</dbReference>
<dbReference type="PANTHER" id="PTHR46756:SF18">
    <property type="entry name" value="GAS2-LIKE PROTEIN PICKLED EGGS"/>
    <property type="match status" value="1"/>
</dbReference>
<evidence type="ECO:0000259" key="7">
    <source>
        <dbReference type="PROSITE" id="PS51460"/>
    </source>
</evidence>
<feature type="compositionally biased region" description="Basic and acidic residues" evidence="5">
    <location>
        <begin position="703"/>
        <end position="713"/>
    </location>
</feature>
<protein>
    <submittedName>
        <fullName evidence="9">Uncharacterized protein LOC107071183 isoform X1</fullName>
    </submittedName>
</protein>
<evidence type="ECO:0000259" key="6">
    <source>
        <dbReference type="PROSITE" id="PS50021"/>
    </source>
</evidence>
<evidence type="ECO:0000256" key="1">
    <source>
        <dbReference type="ARBA" id="ARBA00004245"/>
    </source>
</evidence>
<feature type="domain" description="Calponin-homology (CH)" evidence="6">
    <location>
        <begin position="21"/>
        <end position="160"/>
    </location>
</feature>